<reference evidence="1 2" key="1">
    <citation type="journal article" date="2011" name="J. Bacteriol.">
        <title>Genome sequence of Brevibacillus laterosporus LMG 15441, a pathogen of invertebrates.</title>
        <authorList>
            <person name="Djukic M."/>
            <person name="Poehlein A."/>
            <person name="Thurmer A."/>
            <person name="Daniel R."/>
        </authorList>
    </citation>
    <scope>NUCLEOTIDE SEQUENCE [LARGE SCALE GENOMIC DNA]</scope>
    <source>
        <strain evidence="1 2">LMG 15441</strain>
    </source>
</reference>
<dbReference type="Proteomes" id="UP000005850">
    <property type="component" value="Chromosome"/>
</dbReference>
<accession>A0A075RDE9</accession>
<proteinExistence type="predicted"/>
<name>A0A075RDE9_BRELA</name>
<dbReference type="STRING" id="1042163.BRLA_c031180"/>
<dbReference type="KEGG" id="blr:BRLA_c031180"/>
<dbReference type="Pfam" id="PF05119">
    <property type="entry name" value="Terminase_4"/>
    <property type="match status" value="1"/>
</dbReference>
<dbReference type="InterPro" id="IPR006448">
    <property type="entry name" value="Phage_term_ssu_P27"/>
</dbReference>
<dbReference type="RefSeq" id="WP_003337124.1">
    <property type="nucleotide sequence ID" value="NZ_CP007806.1"/>
</dbReference>
<gene>
    <name evidence="1" type="ORF">BRLA_c031180</name>
</gene>
<dbReference type="EMBL" id="CP007806">
    <property type="protein sequence ID" value="AIG27430.1"/>
    <property type="molecule type" value="Genomic_DNA"/>
</dbReference>
<dbReference type="HOGENOM" id="CLU_1486363_0_0_9"/>
<evidence type="ECO:0000313" key="2">
    <source>
        <dbReference type="Proteomes" id="UP000005850"/>
    </source>
</evidence>
<sequence length="181" mass="20200">MSSADLTRERRSASLKANRITDGSVKHGVFPFLKSGVHPCNKCVKRNGCDRFEENADCSYLADYQEKIIDSVMDLDIVGEQDRPMAHLLSKDMAVIALCEMYFAVEGLVIHDKRKKSLNAQPLVATYNEAKRQARQTMQALGLGPAARTKINLENVNVVKQMGELGMKPKDEPEGLEFLDD</sequence>
<evidence type="ECO:0000313" key="1">
    <source>
        <dbReference type="EMBL" id="AIG27430.1"/>
    </source>
</evidence>
<keyword evidence="2" id="KW-1185">Reference proteome</keyword>
<dbReference type="AlphaFoldDB" id="A0A075RDE9"/>
<organism evidence="1 2">
    <name type="scientific">Brevibacillus laterosporus LMG 15441</name>
    <dbReference type="NCBI Taxonomy" id="1042163"/>
    <lineage>
        <taxon>Bacteria</taxon>
        <taxon>Bacillati</taxon>
        <taxon>Bacillota</taxon>
        <taxon>Bacilli</taxon>
        <taxon>Bacillales</taxon>
        <taxon>Paenibacillaceae</taxon>
        <taxon>Brevibacillus</taxon>
    </lineage>
</organism>
<protein>
    <submittedName>
        <fullName evidence="1">Phage terminase, small subunit</fullName>
    </submittedName>
</protein>